<feature type="transmembrane region" description="Helical" evidence="1">
    <location>
        <begin position="88"/>
        <end position="121"/>
    </location>
</feature>
<evidence type="ECO:0000313" key="3">
    <source>
        <dbReference type="Proteomes" id="UP000664144"/>
    </source>
</evidence>
<comment type="caution">
    <text evidence="2">The sequence shown here is derived from an EMBL/GenBank/DDBJ whole genome shotgun (WGS) entry which is preliminary data.</text>
</comment>
<feature type="transmembrane region" description="Helical" evidence="1">
    <location>
        <begin position="238"/>
        <end position="261"/>
    </location>
</feature>
<feature type="transmembrane region" description="Helical" evidence="1">
    <location>
        <begin position="273"/>
        <end position="301"/>
    </location>
</feature>
<name>A0A939F003_9BACT</name>
<dbReference type="RefSeq" id="WP_206984888.1">
    <property type="nucleotide sequence ID" value="NZ_JAFLQZ010000008.1"/>
</dbReference>
<evidence type="ECO:0000256" key="1">
    <source>
        <dbReference type="SAM" id="Phobius"/>
    </source>
</evidence>
<sequence>MKAYFLLRWRVLSRQLVELGWWRPLLLAPVLIAAAGNALVVLSRHPTACWLLPPLLFLLTTSQHRRRADLEFLHLAAPDFRKWVAAEYAFWTVPVMLVLLGFGQFGAAALAIALVPLAAWLPPARARTSTRHRRSVFRSEAFEWVSGFRQTKAGWVWGGLLLTACWWHQYPLAPALALGAWVLTLSALYATPEPWTMLLPALRQPGAWLRRRVGLGLLYFVLTAAPFAWLMGAASAGWGGAVALLWGVAVLIMVVLTRYAFYPHALLVRLTQGAVVAVACLLFGHPVYPVLLLVAFFGLIWKSRRQLAVFRHD</sequence>
<gene>
    <name evidence="2" type="ORF">J0X19_13450</name>
</gene>
<feature type="transmembrane region" description="Helical" evidence="1">
    <location>
        <begin position="21"/>
        <end position="42"/>
    </location>
</feature>
<dbReference type="Proteomes" id="UP000664144">
    <property type="component" value="Unassembled WGS sequence"/>
</dbReference>
<dbReference type="EMBL" id="JAFLQZ010000008">
    <property type="protein sequence ID" value="MBO0358958.1"/>
    <property type="molecule type" value="Genomic_DNA"/>
</dbReference>
<accession>A0A939F003</accession>
<feature type="transmembrane region" description="Helical" evidence="1">
    <location>
        <begin position="175"/>
        <end position="192"/>
    </location>
</feature>
<evidence type="ECO:0000313" key="2">
    <source>
        <dbReference type="EMBL" id="MBO0358958.1"/>
    </source>
</evidence>
<protein>
    <submittedName>
        <fullName evidence="2">Uncharacterized protein</fullName>
    </submittedName>
</protein>
<organism evidence="2 3">
    <name type="scientific">Hymenobacter telluris</name>
    <dbReference type="NCBI Taxonomy" id="2816474"/>
    <lineage>
        <taxon>Bacteria</taxon>
        <taxon>Pseudomonadati</taxon>
        <taxon>Bacteroidota</taxon>
        <taxon>Cytophagia</taxon>
        <taxon>Cytophagales</taxon>
        <taxon>Hymenobacteraceae</taxon>
        <taxon>Hymenobacter</taxon>
    </lineage>
</organism>
<feature type="transmembrane region" description="Helical" evidence="1">
    <location>
        <begin position="153"/>
        <end position="169"/>
    </location>
</feature>
<keyword evidence="1" id="KW-1133">Transmembrane helix</keyword>
<feature type="transmembrane region" description="Helical" evidence="1">
    <location>
        <begin position="213"/>
        <end position="232"/>
    </location>
</feature>
<keyword evidence="3" id="KW-1185">Reference proteome</keyword>
<reference evidence="2" key="1">
    <citation type="submission" date="2021-03" db="EMBL/GenBank/DDBJ databases">
        <authorList>
            <person name="Kim M.K."/>
        </authorList>
    </citation>
    <scope>NUCLEOTIDE SEQUENCE</scope>
    <source>
        <strain evidence="2">BT186</strain>
    </source>
</reference>
<keyword evidence="1" id="KW-0472">Membrane</keyword>
<dbReference type="AlphaFoldDB" id="A0A939F003"/>
<proteinExistence type="predicted"/>
<keyword evidence="1" id="KW-0812">Transmembrane</keyword>